<evidence type="ECO:0000259" key="3">
    <source>
        <dbReference type="PROSITE" id="PS50887"/>
    </source>
</evidence>
<dbReference type="InterPro" id="IPR000014">
    <property type="entry name" value="PAS"/>
</dbReference>
<dbReference type="SMART" id="SM00267">
    <property type="entry name" value="GGDEF"/>
    <property type="match status" value="1"/>
</dbReference>
<dbReference type="OrthoDB" id="7185134at2"/>
<feature type="domain" description="GGDEF" evidence="3">
    <location>
        <begin position="184"/>
        <end position="323"/>
    </location>
</feature>
<sequence>MTDFFWDDTDGTEQAVQTQQHLIDTQERMGALLDLLPNVIPMGLLIHQPQAMLFVNNEICRMFNTSHDDMLGKHLLDFMTDELRERLLPLFMQAFDNPEPINLTEVDLHTSDGKCHIVNISIGKLPWEGLNCVQIVLQDVTELIMKERELVRLSMTDPLTGAYNRRYFMQESVKVLEHANENDHPLSLIIFDLDWFKNINDTYGHEAGDDVLKMIVSLWHENSRHLNISDERNNDSHLARIGGEEFAVTLPETDVTSAMGFAERIRKQLEETLIKSGEHSIKVTGSFGVTTYQKGDTLDDMFSRADKALYQSKENGRNQVTSS</sequence>
<dbReference type="PANTHER" id="PTHR45138">
    <property type="entry name" value="REGULATORY COMPONENTS OF SENSORY TRANSDUCTION SYSTEM"/>
    <property type="match status" value="1"/>
</dbReference>
<dbReference type="PANTHER" id="PTHR45138:SF9">
    <property type="entry name" value="DIGUANYLATE CYCLASE DGCM-RELATED"/>
    <property type="match status" value="1"/>
</dbReference>
<dbReference type="STRING" id="1867952.MTBPR1_30185"/>
<dbReference type="GO" id="GO:0052621">
    <property type="term" value="F:diguanylate cyclase activity"/>
    <property type="evidence" value="ECO:0007669"/>
    <property type="project" value="UniProtKB-EC"/>
</dbReference>
<dbReference type="FunFam" id="3.30.70.270:FF:000001">
    <property type="entry name" value="Diguanylate cyclase domain protein"/>
    <property type="match status" value="1"/>
</dbReference>
<protein>
    <recommendedName>
        <fullName evidence="1">diguanylate cyclase</fullName>
        <ecNumber evidence="1">2.7.7.65</ecNumber>
    </recommendedName>
</protein>
<dbReference type="NCBIfam" id="TIGR00229">
    <property type="entry name" value="sensory_box"/>
    <property type="match status" value="1"/>
</dbReference>
<dbReference type="Pfam" id="PF00990">
    <property type="entry name" value="GGDEF"/>
    <property type="match status" value="1"/>
</dbReference>
<dbReference type="RefSeq" id="WP_069188882.1">
    <property type="nucleotide sequence ID" value="NZ_FLYE01000023.1"/>
</dbReference>
<dbReference type="PROSITE" id="PS50887">
    <property type="entry name" value="GGDEF"/>
    <property type="match status" value="1"/>
</dbReference>
<dbReference type="Gene3D" id="3.30.450.20">
    <property type="entry name" value="PAS domain"/>
    <property type="match status" value="1"/>
</dbReference>
<dbReference type="NCBIfam" id="TIGR00254">
    <property type="entry name" value="GGDEF"/>
    <property type="match status" value="1"/>
</dbReference>
<evidence type="ECO:0000313" key="5">
    <source>
        <dbReference type="Proteomes" id="UP000231658"/>
    </source>
</evidence>
<comment type="catalytic activity">
    <reaction evidence="2">
        <text>2 GTP = 3',3'-c-di-GMP + 2 diphosphate</text>
        <dbReference type="Rhea" id="RHEA:24898"/>
        <dbReference type="ChEBI" id="CHEBI:33019"/>
        <dbReference type="ChEBI" id="CHEBI:37565"/>
        <dbReference type="ChEBI" id="CHEBI:58805"/>
        <dbReference type="EC" id="2.7.7.65"/>
    </reaction>
</comment>
<dbReference type="SUPFAM" id="SSF55785">
    <property type="entry name" value="PYP-like sensor domain (PAS domain)"/>
    <property type="match status" value="1"/>
</dbReference>
<dbReference type="EMBL" id="FLYE01000023">
    <property type="protein sequence ID" value="SCA56815.1"/>
    <property type="molecule type" value="Genomic_DNA"/>
</dbReference>
<proteinExistence type="predicted"/>
<dbReference type="SUPFAM" id="SSF55073">
    <property type="entry name" value="Nucleotide cyclase"/>
    <property type="match status" value="1"/>
</dbReference>
<dbReference type="GO" id="GO:0043709">
    <property type="term" value="P:cell adhesion involved in single-species biofilm formation"/>
    <property type="evidence" value="ECO:0007669"/>
    <property type="project" value="TreeGrafter"/>
</dbReference>
<dbReference type="Pfam" id="PF13426">
    <property type="entry name" value="PAS_9"/>
    <property type="match status" value="1"/>
</dbReference>
<dbReference type="InterPro" id="IPR000160">
    <property type="entry name" value="GGDEF_dom"/>
</dbReference>
<dbReference type="InterPro" id="IPR043128">
    <property type="entry name" value="Rev_trsase/Diguanyl_cyclase"/>
</dbReference>
<organism evidence="4 5">
    <name type="scientific">Candidatus Terasakiella magnetica</name>
    <dbReference type="NCBI Taxonomy" id="1867952"/>
    <lineage>
        <taxon>Bacteria</taxon>
        <taxon>Pseudomonadati</taxon>
        <taxon>Pseudomonadota</taxon>
        <taxon>Alphaproteobacteria</taxon>
        <taxon>Rhodospirillales</taxon>
        <taxon>Terasakiellaceae</taxon>
        <taxon>Terasakiella</taxon>
    </lineage>
</organism>
<evidence type="ECO:0000313" key="4">
    <source>
        <dbReference type="EMBL" id="SCA56815.1"/>
    </source>
</evidence>
<reference evidence="4 5" key="1">
    <citation type="submission" date="2016-07" db="EMBL/GenBank/DDBJ databases">
        <authorList>
            <person name="Lefevre C.T."/>
        </authorList>
    </citation>
    <scope>NUCLEOTIDE SEQUENCE [LARGE SCALE GENOMIC DNA]</scope>
    <source>
        <strain evidence="4">PR1</strain>
    </source>
</reference>
<gene>
    <name evidence="4" type="ORF">MTBPR1_30185</name>
</gene>
<dbReference type="InterPro" id="IPR035965">
    <property type="entry name" value="PAS-like_dom_sf"/>
</dbReference>
<dbReference type="CDD" id="cd00130">
    <property type="entry name" value="PAS"/>
    <property type="match status" value="1"/>
</dbReference>
<dbReference type="CDD" id="cd01949">
    <property type="entry name" value="GGDEF"/>
    <property type="match status" value="1"/>
</dbReference>
<dbReference type="EC" id="2.7.7.65" evidence="1"/>
<dbReference type="GO" id="GO:0005886">
    <property type="term" value="C:plasma membrane"/>
    <property type="evidence" value="ECO:0007669"/>
    <property type="project" value="TreeGrafter"/>
</dbReference>
<evidence type="ECO:0000256" key="1">
    <source>
        <dbReference type="ARBA" id="ARBA00012528"/>
    </source>
</evidence>
<name>A0A1C3RHS4_9PROT</name>
<dbReference type="InterPro" id="IPR050469">
    <property type="entry name" value="Diguanylate_Cyclase"/>
</dbReference>
<dbReference type="SMART" id="SM00091">
    <property type="entry name" value="PAS"/>
    <property type="match status" value="1"/>
</dbReference>
<accession>A0A1C3RHS4</accession>
<dbReference type="Gene3D" id="3.30.70.270">
    <property type="match status" value="1"/>
</dbReference>
<keyword evidence="5" id="KW-1185">Reference proteome</keyword>
<dbReference type="Proteomes" id="UP000231658">
    <property type="component" value="Unassembled WGS sequence"/>
</dbReference>
<evidence type="ECO:0000256" key="2">
    <source>
        <dbReference type="ARBA" id="ARBA00034247"/>
    </source>
</evidence>
<dbReference type="AlphaFoldDB" id="A0A1C3RHS4"/>
<dbReference type="GO" id="GO:1902201">
    <property type="term" value="P:negative regulation of bacterial-type flagellum-dependent cell motility"/>
    <property type="evidence" value="ECO:0007669"/>
    <property type="project" value="TreeGrafter"/>
</dbReference>
<dbReference type="InterPro" id="IPR029787">
    <property type="entry name" value="Nucleotide_cyclase"/>
</dbReference>